<protein>
    <submittedName>
        <fullName evidence="1">Uncharacterized protein</fullName>
    </submittedName>
</protein>
<dbReference type="EMBL" id="CCYD01000645">
    <property type="protein sequence ID" value="CEG42386.1"/>
    <property type="molecule type" value="Genomic_DNA"/>
</dbReference>
<reference evidence="2" key="1">
    <citation type="submission" date="2014-09" db="EMBL/GenBank/DDBJ databases">
        <authorList>
            <person name="Sharma Rahul"/>
            <person name="Thines Marco"/>
        </authorList>
    </citation>
    <scope>NUCLEOTIDE SEQUENCE [LARGE SCALE GENOMIC DNA]</scope>
</reference>
<evidence type="ECO:0000313" key="1">
    <source>
        <dbReference type="EMBL" id="CEG42386.1"/>
    </source>
</evidence>
<dbReference type="GeneID" id="36407722"/>
<dbReference type="Proteomes" id="UP000054928">
    <property type="component" value="Unassembled WGS sequence"/>
</dbReference>
<accession>A0A0P1AMH5</accession>
<name>A0A0P1AMH5_PLAHL</name>
<evidence type="ECO:0000313" key="2">
    <source>
        <dbReference type="Proteomes" id="UP000054928"/>
    </source>
</evidence>
<organism evidence="1 2">
    <name type="scientific">Plasmopara halstedii</name>
    <name type="common">Downy mildew of sunflower</name>
    <dbReference type="NCBI Taxonomy" id="4781"/>
    <lineage>
        <taxon>Eukaryota</taxon>
        <taxon>Sar</taxon>
        <taxon>Stramenopiles</taxon>
        <taxon>Oomycota</taxon>
        <taxon>Peronosporomycetes</taxon>
        <taxon>Peronosporales</taxon>
        <taxon>Peronosporaceae</taxon>
        <taxon>Plasmopara</taxon>
    </lineage>
</organism>
<dbReference type="OrthoDB" id="121753at2759"/>
<proteinExistence type="predicted"/>
<dbReference type="RefSeq" id="XP_024578755.1">
    <property type="nucleotide sequence ID" value="XM_024728261.1"/>
</dbReference>
<dbReference type="AlphaFoldDB" id="A0A0P1AMH5"/>
<sequence length="204" mass="23944">MEMFRYQRQPFESIPVMQDVLVAIRETCSGIIFQIHNTKKIFPAVIFRRRVYADSCFGVVSIEWRLTSFKHVAFAPTQELKNLKLWQLWEQFNCKYRALKSQDLARNETVIWTKIHRGCNQCVIERQLTYVLAEKRMRKLGHHLVSHFCPEDATKGFFQEVAGPDDLFIMYTTSGMIADLVMLPNSLFTCWNAYYGVQNPYPNS</sequence>
<keyword evidence="2" id="KW-1185">Reference proteome</keyword>